<dbReference type="PANTHER" id="PTHR34340">
    <property type="entry name" value="MELANOREGULIN"/>
    <property type="match status" value="1"/>
</dbReference>
<dbReference type="AlphaFoldDB" id="A0A3B3Q612"/>
<reference evidence="1" key="1">
    <citation type="submission" date="2025-08" db="UniProtKB">
        <authorList>
            <consortium name="Ensembl"/>
        </authorList>
    </citation>
    <scope>IDENTIFICATION</scope>
</reference>
<dbReference type="GO" id="GO:0042470">
    <property type="term" value="C:melanosome"/>
    <property type="evidence" value="ECO:0007669"/>
    <property type="project" value="InterPro"/>
</dbReference>
<name>A0A3B3Q612_9TELE</name>
<sequence>MGAAFRRFCAHFCCCCCCADDEPEEKNPLLRYWWFPYNPRSMVRDQETNLWSEPGDHSHSERDDDRELYNLLQKRSRMRRVISSCHKSRNTVLGNHKLWIFMNIYIVQIQNVK</sequence>
<dbReference type="GO" id="GO:0032402">
    <property type="term" value="P:melanosome transport"/>
    <property type="evidence" value="ECO:0007669"/>
    <property type="project" value="InterPro"/>
</dbReference>
<dbReference type="Pfam" id="PF15812">
    <property type="entry name" value="MREG"/>
    <property type="match status" value="1"/>
</dbReference>
<dbReference type="Proteomes" id="UP000261540">
    <property type="component" value="Unplaced"/>
</dbReference>
<dbReference type="PANTHER" id="PTHR34340:SF1">
    <property type="entry name" value="MELANOREGULIN"/>
    <property type="match status" value="1"/>
</dbReference>
<protein>
    <submittedName>
        <fullName evidence="1">Uncharacterized protein</fullName>
    </submittedName>
</protein>
<accession>A0A3B3Q612</accession>
<keyword evidence="2" id="KW-1185">Reference proteome</keyword>
<organism evidence="1 2">
    <name type="scientific">Paramormyrops kingsleyae</name>
    <dbReference type="NCBI Taxonomy" id="1676925"/>
    <lineage>
        <taxon>Eukaryota</taxon>
        <taxon>Metazoa</taxon>
        <taxon>Chordata</taxon>
        <taxon>Craniata</taxon>
        <taxon>Vertebrata</taxon>
        <taxon>Euteleostomi</taxon>
        <taxon>Actinopterygii</taxon>
        <taxon>Neopterygii</taxon>
        <taxon>Teleostei</taxon>
        <taxon>Osteoglossocephala</taxon>
        <taxon>Osteoglossomorpha</taxon>
        <taxon>Osteoglossiformes</taxon>
        <taxon>Mormyridae</taxon>
        <taxon>Paramormyrops</taxon>
    </lineage>
</organism>
<evidence type="ECO:0000313" key="1">
    <source>
        <dbReference type="Ensembl" id="ENSPKIP00000000846.1"/>
    </source>
</evidence>
<dbReference type="Ensembl" id="ENSPKIT00000024747.1">
    <property type="protein sequence ID" value="ENSPKIP00000000846.1"/>
    <property type="gene ID" value="ENSPKIG00000019356.1"/>
</dbReference>
<evidence type="ECO:0000313" key="2">
    <source>
        <dbReference type="Proteomes" id="UP000261540"/>
    </source>
</evidence>
<proteinExistence type="predicted"/>
<reference evidence="1" key="2">
    <citation type="submission" date="2025-09" db="UniProtKB">
        <authorList>
            <consortium name="Ensembl"/>
        </authorList>
    </citation>
    <scope>IDENTIFICATION</scope>
</reference>
<dbReference type="InterPro" id="IPR031638">
    <property type="entry name" value="Melanoregulin"/>
</dbReference>